<dbReference type="InterPro" id="IPR019557">
    <property type="entry name" value="AminoTfrase-like_pln_mobile"/>
</dbReference>
<dbReference type="PANTHER" id="PTHR46033">
    <property type="entry name" value="PROTEIN MAIN-LIKE 2"/>
    <property type="match status" value="1"/>
</dbReference>
<dbReference type="EMBL" id="CAMGYJ010000011">
    <property type="protein sequence ID" value="CAI0558751.1"/>
    <property type="molecule type" value="Genomic_DNA"/>
</dbReference>
<keyword evidence="3" id="KW-1185">Reference proteome</keyword>
<dbReference type="PANTHER" id="PTHR46033:SF8">
    <property type="entry name" value="PROTEIN MAINTENANCE OF MERISTEMS-LIKE"/>
    <property type="match status" value="1"/>
</dbReference>
<evidence type="ECO:0000313" key="2">
    <source>
        <dbReference type="EMBL" id="CAI0558751.1"/>
    </source>
</evidence>
<organism evidence="2 3">
    <name type="scientific">Linum tenue</name>
    <dbReference type="NCBI Taxonomy" id="586396"/>
    <lineage>
        <taxon>Eukaryota</taxon>
        <taxon>Viridiplantae</taxon>
        <taxon>Streptophyta</taxon>
        <taxon>Embryophyta</taxon>
        <taxon>Tracheophyta</taxon>
        <taxon>Spermatophyta</taxon>
        <taxon>Magnoliopsida</taxon>
        <taxon>eudicotyledons</taxon>
        <taxon>Gunneridae</taxon>
        <taxon>Pentapetalae</taxon>
        <taxon>rosids</taxon>
        <taxon>fabids</taxon>
        <taxon>Malpighiales</taxon>
        <taxon>Linaceae</taxon>
        <taxon>Linum</taxon>
    </lineage>
</organism>
<dbReference type="GO" id="GO:0010073">
    <property type="term" value="P:meristem maintenance"/>
    <property type="evidence" value="ECO:0007669"/>
    <property type="project" value="InterPro"/>
</dbReference>
<evidence type="ECO:0000313" key="3">
    <source>
        <dbReference type="Proteomes" id="UP001154282"/>
    </source>
</evidence>
<accession>A0AAV0RNB0</accession>
<evidence type="ECO:0000259" key="1">
    <source>
        <dbReference type="Pfam" id="PF10536"/>
    </source>
</evidence>
<sequence length="112" mass="12277">MLSAGLFSVQQLVLMTVDIDASLITALVERWRLKTSTFHMSLGEVTITLEDVDTLSGLPIDGEAVIIDVPDQEWSATCMRLLGHAPTDLSGSVVRISWLREQFNHLPPNASS</sequence>
<dbReference type="InterPro" id="IPR044824">
    <property type="entry name" value="MAIN-like"/>
</dbReference>
<feature type="domain" description="Aminotransferase-like plant mobile" evidence="1">
    <location>
        <begin position="5"/>
        <end position="104"/>
    </location>
</feature>
<reference evidence="2" key="1">
    <citation type="submission" date="2022-08" db="EMBL/GenBank/DDBJ databases">
        <authorList>
            <person name="Gutierrez-Valencia J."/>
        </authorList>
    </citation>
    <scope>NUCLEOTIDE SEQUENCE</scope>
</reference>
<comment type="caution">
    <text evidence="2">The sequence shown here is derived from an EMBL/GenBank/DDBJ whole genome shotgun (WGS) entry which is preliminary data.</text>
</comment>
<dbReference type="AlphaFoldDB" id="A0AAV0RNB0"/>
<dbReference type="Proteomes" id="UP001154282">
    <property type="component" value="Unassembled WGS sequence"/>
</dbReference>
<proteinExistence type="predicted"/>
<gene>
    <name evidence="2" type="ORF">LITE_LOCUS48910</name>
</gene>
<dbReference type="Pfam" id="PF10536">
    <property type="entry name" value="PMD"/>
    <property type="match status" value="1"/>
</dbReference>
<protein>
    <recommendedName>
        <fullName evidence="1">Aminotransferase-like plant mobile domain-containing protein</fullName>
    </recommendedName>
</protein>
<name>A0AAV0RNB0_9ROSI</name>